<dbReference type="EMBL" id="MT143709">
    <property type="protein sequence ID" value="QJB01443.1"/>
    <property type="molecule type" value="Genomic_DNA"/>
</dbReference>
<gene>
    <name evidence="1" type="ORF">MM171A00102_0002</name>
    <name evidence="2" type="ORF">MM171B00096_0014</name>
</gene>
<accession>A0A6M3M6S0</accession>
<name>A0A6M3M6S0_9ZZZZ</name>
<organism evidence="1">
    <name type="scientific">viral metagenome</name>
    <dbReference type="NCBI Taxonomy" id="1070528"/>
    <lineage>
        <taxon>unclassified sequences</taxon>
        <taxon>metagenomes</taxon>
        <taxon>organismal metagenomes</taxon>
    </lineage>
</organism>
<dbReference type="EMBL" id="MT143896">
    <property type="protein sequence ID" value="QJB05204.1"/>
    <property type="molecule type" value="Genomic_DNA"/>
</dbReference>
<reference evidence="1" key="1">
    <citation type="submission" date="2020-03" db="EMBL/GenBank/DDBJ databases">
        <title>The deep terrestrial virosphere.</title>
        <authorList>
            <person name="Holmfeldt K."/>
            <person name="Nilsson E."/>
            <person name="Simone D."/>
            <person name="Lopez-Fernandez M."/>
            <person name="Wu X."/>
            <person name="de Brujin I."/>
            <person name="Lundin D."/>
            <person name="Andersson A."/>
            <person name="Bertilsson S."/>
            <person name="Dopson M."/>
        </authorList>
    </citation>
    <scope>NUCLEOTIDE SEQUENCE</scope>
    <source>
        <strain evidence="1">MM171A00102</strain>
        <strain evidence="2">MM171B00096</strain>
    </source>
</reference>
<evidence type="ECO:0000313" key="2">
    <source>
        <dbReference type="EMBL" id="QJB05204.1"/>
    </source>
</evidence>
<protein>
    <submittedName>
        <fullName evidence="1">Uncharacterized protein</fullName>
    </submittedName>
</protein>
<sequence length="124" mass="12891">MKDANIIPVADITQSELTEEQVMEQARAQAAEQLASAKNFLLIEVDEKGCQIIAGCNDVQVMQGALALASMVGAAQIGEAMERMPPAIANVVALTQGLGSLNSFAREAAGEAGAHLNGQSDSKH</sequence>
<dbReference type="AlphaFoldDB" id="A0A6M3M6S0"/>
<evidence type="ECO:0000313" key="1">
    <source>
        <dbReference type="EMBL" id="QJB01443.1"/>
    </source>
</evidence>
<proteinExistence type="predicted"/>